<keyword evidence="5 7" id="KW-0057">Aromatic amino acid biosynthesis</keyword>
<sequence length="451" mass="47705">MNSQKSGTRPVSSHRTGPLTGTITVPGDKSMSHRALILGGSATGTTRVTGILEGEDVLCTAEAMRQLGARVEKQPDGSWAVTGRGVGALTEPDRVLDMGNSGTAARLLMGLVASAPFTTFFCGDASLHKRPMRRISDPIGQMGAVVTSRSGDRFPLAVTGRDLMPIRYELPVASAQVKSAILLAALNTPGTTTVVEPKPSRDHTENMLRHFGARVEVETDTGGGRIIRYDGQQELTAADVIVPADPSSAAFPAVAAAITPGSDIRITNVGMNPLRDGIFTTLRDMGATIDIENLRTEAGEPVADIRIQGGTLKGIEVPPERAVSMIDEYPILFVAAAFAEGTTIMRGLEELRVKESDRIAVMAEGLKACGVTCEELEDGLIIHSSGSTPPQGGATVATELDHRIAMSFLVLGMRTEHPVTVDDGRVMETSFPGFTRLMTDLGAKFTEEQAG</sequence>
<gene>
    <name evidence="7 10" type="primary">aroA</name>
    <name evidence="10" type="ORF">GCM10007924_01980</name>
</gene>
<feature type="region of interest" description="Disordered" evidence="8">
    <location>
        <begin position="1"/>
        <end position="26"/>
    </location>
</feature>
<evidence type="ECO:0000313" key="11">
    <source>
        <dbReference type="Proteomes" id="UP001161409"/>
    </source>
</evidence>
<dbReference type="InterPro" id="IPR023193">
    <property type="entry name" value="EPSP_synthase_CS"/>
</dbReference>
<feature type="compositionally biased region" description="Polar residues" evidence="8">
    <location>
        <begin position="1"/>
        <end position="23"/>
    </location>
</feature>
<organism evidence="10 11">
    <name type="scientific">Sneathiella chinensis</name>
    <dbReference type="NCBI Taxonomy" id="349750"/>
    <lineage>
        <taxon>Bacteria</taxon>
        <taxon>Pseudomonadati</taxon>
        <taxon>Pseudomonadota</taxon>
        <taxon>Alphaproteobacteria</taxon>
        <taxon>Sneathiellales</taxon>
        <taxon>Sneathiellaceae</taxon>
        <taxon>Sneathiella</taxon>
    </lineage>
</organism>
<evidence type="ECO:0000256" key="6">
    <source>
        <dbReference type="ARBA" id="ARBA00044633"/>
    </source>
</evidence>
<dbReference type="EMBL" id="BSNF01000001">
    <property type="protein sequence ID" value="GLQ04977.1"/>
    <property type="molecule type" value="Genomic_DNA"/>
</dbReference>
<proteinExistence type="inferred from homology"/>
<comment type="caution">
    <text evidence="10">The sequence shown here is derived from an EMBL/GenBank/DDBJ whole genome shotgun (WGS) entry which is preliminary data.</text>
</comment>
<feature type="binding site" evidence="7">
    <location>
        <position position="176"/>
    </location>
    <ligand>
        <name>phosphoenolpyruvate</name>
        <dbReference type="ChEBI" id="CHEBI:58702"/>
    </ligand>
</feature>
<protein>
    <recommendedName>
        <fullName evidence="7">3-phosphoshikimate 1-carboxyvinyltransferase</fullName>
        <ecNumber evidence="7">2.5.1.19</ecNumber>
    </recommendedName>
    <alternativeName>
        <fullName evidence="7">5-enolpyruvylshikimate-3-phosphate synthase</fullName>
        <shortName evidence="7">EPSP synthase</shortName>
        <shortName evidence="7">EPSPS</shortName>
    </alternativeName>
</protein>
<dbReference type="Gene3D" id="3.65.10.10">
    <property type="entry name" value="Enolpyruvate transferase domain"/>
    <property type="match status" value="2"/>
</dbReference>
<comment type="pathway">
    <text evidence="1 7">Metabolic intermediate biosynthesis; chorismate biosynthesis; chorismate from D-erythrose 4-phosphate and phosphoenolpyruvate: step 6/7.</text>
</comment>
<reference evidence="10" key="1">
    <citation type="journal article" date="2014" name="Int. J. Syst. Evol. Microbiol.">
        <title>Complete genome of a new Firmicutes species belonging to the dominant human colonic microbiota ('Ruminococcus bicirculans') reveals two chromosomes and a selective capacity to utilize plant glucans.</title>
        <authorList>
            <consortium name="NISC Comparative Sequencing Program"/>
            <person name="Wegmann U."/>
            <person name="Louis P."/>
            <person name="Goesmann A."/>
            <person name="Henrissat B."/>
            <person name="Duncan S.H."/>
            <person name="Flint H.J."/>
        </authorList>
    </citation>
    <scope>NUCLEOTIDE SEQUENCE</scope>
    <source>
        <strain evidence="10">NBRC 103408</strain>
    </source>
</reference>
<comment type="catalytic activity">
    <reaction evidence="6">
        <text>3-phosphoshikimate + phosphoenolpyruvate = 5-O-(1-carboxyvinyl)-3-phosphoshikimate + phosphate</text>
        <dbReference type="Rhea" id="RHEA:21256"/>
        <dbReference type="ChEBI" id="CHEBI:43474"/>
        <dbReference type="ChEBI" id="CHEBI:57701"/>
        <dbReference type="ChEBI" id="CHEBI:58702"/>
        <dbReference type="ChEBI" id="CHEBI:145989"/>
        <dbReference type="EC" id="2.5.1.19"/>
    </reaction>
    <physiologicalReaction direction="left-to-right" evidence="6">
        <dbReference type="Rhea" id="RHEA:21257"/>
    </physiologicalReaction>
</comment>
<feature type="binding site" evidence="7">
    <location>
        <position position="34"/>
    </location>
    <ligand>
        <name>3-phosphoshikimate</name>
        <dbReference type="ChEBI" id="CHEBI:145989"/>
    </ligand>
</feature>
<dbReference type="PANTHER" id="PTHR21090">
    <property type="entry name" value="AROM/DEHYDROQUINATE SYNTHASE"/>
    <property type="match status" value="1"/>
</dbReference>
<feature type="binding site" evidence="7">
    <location>
        <position position="358"/>
    </location>
    <ligand>
        <name>phosphoenolpyruvate</name>
        <dbReference type="ChEBI" id="CHEBI:58702"/>
    </ligand>
</feature>
<evidence type="ECO:0000256" key="2">
    <source>
        <dbReference type="ARBA" id="ARBA00009948"/>
    </source>
</evidence>
<feature type="active site" description="Proton acceptor" evidence="7">
    <location>
        <position position="327"/>
    </location>
</feature>
<evidence type="ECO:0000256" key="8">
    <source>
        <dbReference type="SAM" id="MobiDB-lite"/>
    </source>
</evidence>
<dbReference type="InterPro" id="IPR036968">
    <property type="entry name" value="Enolpyruvate_Tfrase_sf"/>
</dbReference>
<evidence type="ECO:0000256" key="1">
    <source>
        <dbReference type="ARBA" id="ARBA00004811"/>
    </source>
</evidence>
<dbReference type="HAMAP" id="MF_00210">
    <property type="entry name" value="EPSP_synth"/>
    <property type="match status" value="1"/>
</dbReference>
<dbReference type="NCBIfam" id="TIGR01356">
    <property type="entry name" value="aroA"/>
    <property type="match status" value="1"/>
</dbReference>
<keyword evidence="3 7" id="KW-0028">Amino-acid biosynthesis</keyword>
<evidence type="ECO:0000259" key="9">
    <source>
        <dbReference type="Pfam" id="PF00275"/>
    </source>
</evidence>
<feature type="binding site" evidence="7">
    <location>
        <position position="327"/>
    </location>
    <ligand>
        <name>3-phosphoshikimate</name>
        <dbReference type="ChEBI" id="CHEBI:145989"/>
    </ligand>
</feature>
<name>A0ABQ5U0W4_9PROT</name>
<feature type="binding site" evidence="7">
    <location>
        <position position="30"/>
    </location>
    <ligand>
        <name>3-phosphoshikimate</name>
        <dbReference type="ChEBI" id="CHEBI:145989"/>
    </ligand>
</feature>
<dbReference type="CDD" id="cd01556">
    <property type="entry name" value="EPSP_synthase"/>
    <property type="match status" value="1"/>
</dbReference>
<accession>A0ABQ5U0W4</accession>
<dbReference type="InterPro" id="IPR006264">
    <property type="entry name" value="EPSP_synthase"/>
</dbReference>
<feature type="binding site" evidence="7">
    <location>
        <position position="130"/>
    </location>
    <ligand>
        <name>phosphoenolpyruvate</name>
        <dbReference type="ChEBI" id="CHEBI:58702"/>
    </ligand>
</feature>
<keyword evidence="4 7" id="KW-0808">Transferase</keyword>
<comment type="subunit">
    <text evidence="7">Monomer.</text>
</comment>
<evidence type="ECO:0000256" key="5">
    <source>
        <dbReference type="ARBA" id="ARBA00023141"/>
    </source>
</evidence>
<comment type="caution">
    <text evidence="7">Lacks conserved residue(s) required for the propagation of feature annotation.</text>
</comment>
<dbReference type="Proteomes" id="UP001161409">
    <property type="component" value="Unassembled WGS sequence"/>
</dbReference>
<feature type="binding site" evidence="7">
    <location>
        <position position="102"/>
    </location>
    <ligand>
        <name>phosphoenolpyruvate</name>
        <dbReference type="ChEBI" id="CHEBI:58702"/>
    </ligand>
</feature>
<feature type="binding site" evidence="7">
    <location>
        <position position="29"/>
    </location>
    <ligand>
        <name>phosphoenolpyruvate</name>
        <dbReference type="ChEBI" id="CHEBI:58702"/>
    </ligand>
</feature>
<dbReference type="PANTHER" id="PTHR21090:SF5">
    <property type="entry name" value="PENTAFUNCTIONAL AROM POLYPEPTIDE"/>
    <property type="match status" value="1"/>
</dbReference>
<dbReference type="SUPFAM" id="SSF55205">
    <property type="entry name" value="EPT/RTPC-like"/>
    <property type="match status" value="1"/>
</dbReference>
<feature type="binding site" evidence="7">
    <location>
        <position position="174"/>
    </location>
    <ligand>
        <name>3-phosphoshikimate</name>
        <dbReference type="ChEBI" id="CHEBI:145989"/>
    </ligand>
</feature>
<keyword evidence="11" id="KW-1185">Reference proteome</keyword>
<evidence type="ECO:0000313" key="10">
    <source>
        <dbReference type="EMBL" id="GLQ04977.1"/>
    </source>
</evidence>
<dbReference type="EC" id="2.5.1.19" evidence="7"/>
<comment type="function">
    <text evidence="7">Catalyzes the transfer of the enolpyruvyl moiety of phosphoenolpyruvate (PEP) to the 5-hydroxyl of shikimate-3-phosphate (S3P) to produce enolpyruvyl shikimate-3-phosphate and inorganic phosphate.</text>
</comment>
<feature type="binding site" evidence="7">
    <location>
        <position position="403"/>
    </location>
    <ligand>
        <name>phosphoenolpyruvate</name>
        <dbReference type="ChEBI" id="CHEBI:58702"/>
    </ligand>
</feature>
<keyword evidence="7" id="KW-0963">Cytoplasm</keyword>
<dbReference type="InterPro" id="IPR013792">
    <property type="entry name" value="RNA3'P_cycl/enolpyr_Trfase_a/b"/>
</dbReference>
<reference evidence="10" key="2">
    <citation type="submission" date="2023-01" db="EMBL/GenBank/DDBJ databases">
        <title>Draft genome sequence of Sneathiella chinensis strain NBRC 103408.</title>
        <authorList>
            <person name="Sun Q."/>
            <person name="Mori K."/>
        </authorList>
    </citation>
    <scope>NUCLEOTIDE SEQUENCE</scope>
    <source>
        <strain evidence="10">NBRC 103408</strain>
    </source>
</reference>
<dbReference type="PROSITE" id="PS00104">
    <property type="entry name" value="EPSP_SYNTHASE_1"/>
    <property type="match status" value="1"/>
</dbReference>
<dbReference type="PROSITE" id="PS00885">
    <property type="entry name" value="EPSP_SYNTHASE_2"/>
    <property type="match status" value="1"/>
</dbReference>
<dbReference type="PIRSF" id="PIRSF000505">
    <property type="entry name" value="EPSPS"/>
    <property type="match status" value="1"/>
</dbReference>
<evidence type="ECO:0000256" key="3">
    <source>
        <dbReference type="ARBA" id="ARBA00022605"/>
    </source>
</evidence>
<feature type="domain" description="Enolpyruvate transferase" evidence="9">
    <location>
        <begin position="16"/>
        <end position="436"/>
    </location>
</feature>
<dbReference type="InterPro" id="IPR001986">
    <property type="entry name" value="Enolpyruvate_Tfrase_dom"/>
</dbReference>
<feature type="binding site" evidence="7">
    <location>
        <position position="29"/>
    </location>
    <ligand>
        <name>3-phosphoshikimate</name>
        <dbReference type="ChEBI" id="CHEBI:145989"/>
    </ligand>
</feature>
<feature type="binding site" evidence="7">
    <location>
        <position position="354"/>
    </location>
    <ligand>
        <name>3-phosphoshikimate</name>
        <dbReference type="ChEBI" id="CHEBI:145989"/>
    </ligand>
</feature>
<dbReference type="Pfam" id="PF00275">
    <property type="entry name" value="EPSP_synthase"/>
    <property type="match status" value="1"/>
</dbReference>
<feature type="binding site" evidence="7">
    <location>
        <position position="176"/>
    </location>
    <ligand>
        <name>3-phosphoshikimate</name>
        <dbReference type="ChEBI" id="CHEBI:145989"/>
    </ligand>
</feature>
<comment type="similarity">
    <text evidence="2 7">Belongs to the EPSP synthase family.</text>
</comment>
<evidence type="ECO:0000256" key="7">
    <source>
        <dbReference type="HAMAP-Rule" id="MF_00210"/>
    </source>
</evidence>
<evidence type="ECO:0000256" key="4">
    <source>
        <dbReference type="ARBA" id="ARBA00022679"/>
    </source>
</evidence>
<comment type="subcellular location">
    <subcellularLocation>
        <location evidence="7">Cytoplasm</location>
    </subcellularLocation>
</comment>
<dbReference type="RefSeq" id="WP_169559011.1">
    <property type="nucleotide sequence ID" value="NZ_BSNF01000001.1"/>
</dbReference>